<dbReference type="AlphaFoldDB" id="A0A2S9X3R5"/>
<sequence>MGAKSGFEMAKARALRRASDYGLSQCRAEMALNRFLPSGWGKMLVRLRLGGEQECCFICYG</sequence>
<evidence type="ECO:0000313" key="1">
    <source>
        <dbReference type="EMBL" id="PRP70325.1"/>
    </source>
</evidence>
<dbReference type="EMBL" id="MTBD01000026">
    <property type="protein sequence ID" value="PRP70325.1"/>
    <property type="molecule type" value="Genomic_DNA"/>
</dbReference>
<evidence type="ECO:0000313" key="2">
    <source>
        <dbReference type="Proteomes" id="UP000239469"/>
    </source>
</evidence>
<reference evidence="1 2" key="1">
    <citation type="submission" date="2017-01" db="EMBL/GenBank/DDBJ databases">
        <title>New insights into the genetic diversity of Chromobacterium isolated from tropical freshwater lake.</title>
        <authorList>
            <person name="Santos A.B."/>
            <person name="Nascimento A.M."/>
            <person name="Da Silva P.C."/>
        </authorList>
    </citation>
    <scope>NUCLEOTIDE SEQUENCE [LARGE SCALE GENOMIC DNA]</scope>
    <source>
        <strain evidence="1 2">56AF</strain>
    </source>
</reference>
<organism evidence="1 2">
    <name type="scientific">Chromobacterium amazonense</name>
    <dbReference type="NCBI Taxonomy" id="1382803"/>
    <lineage>
        <taxon>Bacteria</taxon>
        <taxon>Pseudomonadati</taxon>
        <taxon>Pseudomonadota</taxon>
        <taxon>Betaproteobacteria</taxon>
        <taxon>Neisseriales</taxon>
        <taxon>Chromobacteriaceae</taxon>
        <taxon>Chromobacterium</taxon>
    </lineage>
</organism>
<comment type="caution">
    <text evidence="1">The sequence shown here is derived from an EMBL/GenBank/DDBJ whole genome shotgun (WGS) entry which is preliminary data.</text>
</comment>
<accession>A0A2S9X3R5</accession>
<name>A0A2S9X3R5_9NEIS</name>
<proteinExistence type="predicted"/>
<dbReference type="Proteomes" id="UP000239469">
    <property type="component" value="Unassembled WGS sequence"/>
</dbReference>
<protein>
    <submittedName>
        <fullName evidence="1">Uncharacterized protein</fullName>
    </submittedName>
</protein>
<gene>
    <name evidence="1" type="ORF">BUE93_11735</name>
</gene>